<dbReference type="OrthoDB" id="173459at2"/>
<dbReference type="AlphaFoldDB" id="A0A402A6A8"/>
<dbReference type="EMBL" id="BIFR01000002">
    <property type="protein sequence ID" value="GCE14673.1"/>
    <property type="molecule type" value="Genomic_DNA"/>
</dbReference>
<evidence type="ECO:0000256" key="1">
    <source>
        <dbReference type="SAM" id="Phobius"/>
    </source>
</evidence>
<name>A0A402A6A8_9CHLR</name>
<keyword evidence="3" id="KW-1185">Reference proteome</keyword>
<evidence type="ECO:0000313" key="3">
    <source>
        <dbReference type="Proteomes" id="UP000287352"/>
    </source>
</evidence>
<organism evidence="2 3">
    <name type="scientific">Tengunoibacter tsumagoiensis</name>
    <dbReference type="NCBI Taxonomy" id="2014871"/>
    <lineage>
        <taxon>Bacteria</taxon>
        <taxon>Bacillati</taxon>
        <taxon>Chloroflexota</taxon>
        <taxon>Ktedonobacteria</taxon>
        <taxon>Ktedonobacterales</taxon>
        <taxon>Dictyobacteraceae</taxon>
        <taxon>Tengunoibacter</taxon>
    </lineage>
</organism>
<evidence type="ECO:0000313" key="2">
    <source>
        <dbReference type="EMBL" id="GCE14673.1"/>
    </source>
</evidence>
<feature type="transmembrane region" description="Helical" evidence="1">
    <location>
        <begin position="152"/>
        <end position="171"/>
    </location>
</feature>
<dbReference type="RefSeq" id="WP_126582219.1">
    <property type="nucleotide sequence ID" value="NZ_BIFR01000002.1"/>
</dbReference>
<protein>
    <submittedName>
        <fullName evidence="2">Uncharacterized protein</fullName>
    </submittedName>
</protein>
<gene>
    <name evidence="2" type="ORF">KTT_45320</name>
</gene>
<proteinExistence type="predicted"/>
<sequence length="220" mass="25382">MVRHFFHYLFSHRWSLLLCGLLLLTLGLLIGSTSHQITYQSTQYEAMKHYLHSDNNAYLQLEDDSLYFLYPDDLNPTFTPDVLQGYSLLVVTYDTQDMLTIDKTAFNTGTNLNGSAYHVVQIAVYDENKKNPLIFTSDAYQKNPHGPYKNNWFAGGFFMLLGLAFFIRIFFLPRPIKKKEAVEEAMEQLGMSLPVATSQFYQKAMVQESWPPQELPSTHE</sequence>
<accession>A0A402A6A8</accession>
<dbReference type="Proteomes" id="UP000287352">
    <property type="component" value="Unassembled WGS sequence"/>
</dbReference>
<reference evidence="3" key="1">
    <citation type="submission" date="2018-12" db="EMBL/GenBank/DDBJ databases">
        <title>Tengunoibacter tsumagoiensis gen. nov., sp. nov., Dictyobacter kobayashii sp. nov., D. alpinus sp. nov., and D. joshuensis sp. nov. and description of Dictyobacteraceae fam. nov. within the order Ktedonobacterales isolated from Tengu-no-mugimeshi.</title>
        <authorList>
            <person name="Wang C.M."/>
            <person name="Zheng Y."/>
            <person name="Sakai Y."/>
            <person name="Toyoda A."/>
            <person name="Minakuchi Y."/>
            <person name="Abe K."/>
            <person name="Yokota A."/>
            <person name="Yabe S."/>
        </authorList>
    </citation>
    <scope>NUCLEOTIDE SEQUENCE [LARGE SCALE GENOMIC DNA]</scope>
    <source>
        <strain evidence="3">Uno3</strain>
    </source>
</reference>
<keyword evidence="1" id="KW-0472">Membrane</keyword>
<comment type="caution">
    <text evidence="2">The sequence shown here is derived from an EMBL/GenBank/DDBJ whole genome shotgun (WGS) entry which is preliminary data.</text>
</comment>
<keyword evidence="1" id="KW-0812">Transmembrane</keyword>
<keyword evidence="1" id="KW-1133">Transmembrane helix</keyword>